<dbReference type="KEGG" id="pabo:BCY86_02415"/>
<reference evidence="2 3" key="1">
    <citation type="submission" date="2016-08" db="EMBL/GenBank/DDBJ databases">
        <title>Identification and validation of antigenic proteins from Pajaroellobacter abortibovis using de-novo genome sequence assembly and reverse vaccinology.</title>
        <authorList>
            <person name="Welly B.T."/>
            <person name="Miller M.R."/>
            <person name="Stott J.L."/>
            <person name="Blanchard M.T."/>
            <person name="Islas-Trejo A.D."/>
            <person name="O'Rourke S.M."/>
            <person name="Young A.E."/>
            <person name="Medrano J.F."/>
            <person name="Van Eenennaam A.L."/>
        </authorList>
    </citation>
    <scope>NUCLEOTIDE SEQUENCE [LARGE SCALE GENOMIC DNA]</scope>
    <source>
        <strain evidence="2 3">BTF92-0548A/99-0131</strain>
    </source>
</reference>
<proteinExistence type="predicted"/>
<keyword evidence="3" id="KW-1185">Reference proteome</keyword>
<dbReference type="Proteomes" id="UP000185544">
    <property type="component" value="Chromosome"/>
</dbReference>
<feature type="compositionally biased region" description="Basic residues" evidence="1">
    <location>
        <begin position="63"/>
        <end position="82"/>
    </location>
</feature>
<evidence type="ECO:0000256" key="1">
    <source>
        <dbReference type="SAM" id="MobiDB-lite"/>
    </source>
</evidence>
<feature type="region of interest" description="Disordered" evidence="1">
    <location>
        <begin position="52"/>
        <end position="88"/>
    </location>
</feature>
<protein>
    <submittedName>
        <fullName evidence="2">Uncharacterized protein</fullName>
    </submittedName>
</protein>
<sequence length="88" mass="9996">MITYFIYFSLPLSDSLCLLTTYLTYLNSLLTSPPLASLSPLPSIAVELKKKNRFPPHSEKSQSRKMKILPHKKHSLNNKKTTKGYPST</sequence>
<name>A0A1L6MVZ7_9BACT</name>
<evidence type="ECO:0000313" key="3">
    <source>
        <dbReference type="Proteomes" id="UP000185544"/>
    </source>
</evidence>
<accession>A0A1L6MVZ7</accession>
<organism evidence="2 3">
    <name type="scientific">Pajaroellobacter abortibovis</name>
    <dbReference type="NCBI Taxonomy" id="1882918"/>
    <lineage>
        <taxon>Bacteria</taxon>
        <taxon>Pseudomonadati</taxon>
        <taxon>Myxococcota</taxon>
        <taxon>Polyangia</taxon>
        <taxon>Polyangiales</taxon>
        <taxon>Polyangiaceae</taxon>
    </lineage>
</organism>
<gene>
    <name evidence="2" type="ORF">BCY86_02415</name>
</gene>
<dbReference type="AlphaFoldDB" id="A0A1L6MVZ7"/>
<dbReference type="EMBL" id="CP016908">
    <property type="protein sequence ID" value="APR99654.1"/>
    <property type="molecule type" value="Genomic_DNA"/>
</dbReference>
<evidence type="ECO:0000313" key="2">
    <source>
        <dbReference type="EMBL" id="APR99654.1"/>
    </source>
</evidence>